<dbReference type="EMBL" id="BAUU01000031">
    <property type="protein sequence ID" value="GAE32210.1"/>
    <property type="molecule type" value="Genomic_DNA"/>
</dbReference>
<proteinExistence type="predicted"/>
<accession>W4QJB1</accession>
<evidence type="ECO:0000313" key="2">
    <source>
        <dbReference type="EMBL" id="GAE32210.1"/>
    </source>
</evidence>
<name>W4QJB1_9BACI</name>
<keyword evidence="3" id="KW-1185">Reference proteome</keyword>
<evidence type="ECO:0000256" key="1">
    <source>
        <dbReference type="SAM" id="Coils"/>
    </source>
</evidence>
<comment type="caution">
    <text evidence="2">The sequence shown here is derived from an EMBL/GenBank/DDBJ whole genome shotgun (WGS) entry which is preliminary data.</text>
</comment>
<gene>
    <name evidence="2" type="ORF">JCM9152_3734</name>
</gene>
<dbReference type="Proteomes" id="UP000018895">
    <property type="component" value="Unassembled WGS sequence"/>
</dbReference>
<dbReference type="AlphaFoldDB" id="W4QJB1"/>
<protein>
    <submittedName>
        <fullName evidence="2">Uncharacterized protein</fullName>
    </submittedName>
</protein>
<evidence type="ECO:0000313" key="3">
    <source>
        <dbReference type="Proteomes" id="UP000018895"/>
    </source>
</evidence>
<dbReference type="STRING" id="1236971.JCM9152_3734"/>
<dbReference type="RefSeq" id="WP_035346534.1">
    <property type="nucleotide sequence ID" value="NZ_BAUU01000031.1"/>
</dbReference>
<feature type="coiled-coil region" evidence="1">
    <location>
        <begin position="46"/>
        <end position="73"/>
    </location>
</feature>
<organism evidence="2 3">
    <name type="scientific">Halalkalibacter hemicellulosilyticusJCM 9152</name>
    <dbReference type="NCBI Taxonomy" id="1236971"/>
    <lineage>
        <taxon>Bacteria</taxon>
        <taxon>Bacillati</taxon>
        <taxon>Bacillota</taxon>
        <taxon>Bacilli</taxon>
        <taxon>Bacillales</taxon>
        <taxon>Bacillaceae</taxon>
        <taxon>Halalkalibacter</taxon>
    </lineage>
</organism>
<sequence>MYLLAVCLFVCIILLFVDPLVAVGFAFVVIFSCLLRILYVLKVISKELHLKRKDQVEQAYENYVEEVKGLNELKKRNS</sequence>
<reference evidence="2" key="1">
    <citation type="journal article" date="2014" name="Genome Announc.">
        <title>Draft Genome Sequences of Three Alkaliphilic Bacillus Strains, Bacillus wakoensis JCM 9140T, Bacillus akibai JCM 9157T, and Bacillus hemicellulosilyticus JCM 9152T.</title>
        <authorList>
            <person name="Yuki M."/>
            <person name="Oshima K."/>
            <person name="Suda W."/>
            <person name="Oshida Y."/>
            <person name="Kitamura K."/>
            <person name="Iida T."/>
            <person name="Hattori M."/>
            <person name="Ohkuma M."/>
        </authorList>
    </citation>
    <scope>NUCLEOTIDE SEQUENCE [LARGE SCALE GENOMIC DNA]</scope>
    <source>
        <strain evidence="2">JCM 9152</strain>
    </source>
</reference>
<keyword evidence="1" id="KW-0175">Coiled coil</keyword>